<gene>
    <name evidence="2" type="ORF">BG011_007300</name>
</gene>
<dbReference type="InterPro" id="IPR001509">
    <property type="entry name" value="Epimerase_deHydtase"/>
</dbReference>
<reference evidence="2" key="1">
    <citation type="journal article" date="2020" name="Fungal Divers.">
        <title>Resolving the Mortierellaceae phylogeny through synthesis of multi-gene phylogenetics and phylogenomics.</title>
        <authorList>
            <person name="Vandepol N."/>
            <person name="Liber J."/>
            <person name="Desiro A."/>
            <person name="Na H."/>
            <person name="Kennedy M."/>
            <person name="Barry K."/>
            <person name="Grigoriev I.V."/>
            <person name="Miller A.N."/>
            <person name="O'Donnell K."/>
            <person name="Stajich J.E."/>
            <person name="Bonito G."/>
        </authorList>
    </citation>
    <scope>NUCLEOTIDE SEQUENCE</scope>
    <source>
        <strain evidence="2">KOD948</strain>
    </source>
</reference>
<proteinExistence type="predicted"/>
<dbReference type="PANTHER" id="PTHR43245:SF11">
    <property type="entry name" value="LD23561P"/>
    <property type="match status" value="1"/>
</dbReference>
<name>A0A9P6PQK7_9FUNG</name>
<dbReference type="AlphaFoldDB" id="A0A9P6PQK7"/>
<dbReference type="InterPro" id="IPR036291">
    <property type="entry name" value="NAD(P)-bd_dom_sf"/>
</dbReference>
<evidence type="ECO:0000259" key="1">
    <source>
        <dbReference type="Pfam" id="PF01370"/>
    </source>
</evidence>
<dbReference type="Gene3D" id="3.40.50.720">
    <property type="entry name" value="NAD(P)-binding Rossmann-like Domain"/>
    <property type="match status" value="1"/>
</dbReference>
<sequence>MAPQPTVLVLGGVGFIGRNFVAHLIENGLAAEIRVVDKVLIETAYLNDRFKAVFAKVEYMQGDLSNTIPPEKFEKIFAREDGSSFDYVINFASETKFSQAPEIYEDRIYKLSLNCAKEAVKRNAKVFVQVSTGDIYESNGVASKEDSKTKPWNVMAEYKLKVDKELQDMPGLNLVILRPAVVYGIGAMGGLTPRLICGRVYQHLKEKMEFLWTEDLKINTVHVQDMVQAVWHSANWYVSSDNTQPGAPVIFNLADENDTDQEAVNTHIRAIFGIETGFKGSAFSNLAKMDMKNLHEDTNDMHLAPWSELLKKSNIKSSPLTPYLDQELLCGDALALDGTKICVTTGFIYEYPKLTEQSLREIITDFQALNLWPRE</sequence>
<feature type="domain" description="NAD-dependent epimerase/dehydratase" evidence="1">
    <location>
        <begin position="7"/>
        <end position="241"/>
    </location>
</feature>
<dbReference type="EMBL" id="JAAAJA010000557">
    <property type="protein sequence ID" value="KAG0251950.1"/>
    <property type="molecule type" value="Genomic_DNA"/>
</dbReference>
<dbReference type="Pfam" id="PF01370">
    <property type="entry name" value="Epimerase"/>
    <property type="match status" value="1"/>
</dbReference>
<protein>
    <recommendedName>
        <fullName evidence="1">NAD-dependent epimerase/dehydratase domain-containing protein</fullName>
    </recommendedName>
</protein>
<keyword evidence="3" id="KW-1185">Reference proteome</keyword>
<evidence type="ECO:0000313" key="2">
    <source>
        <dbReference type="EMBL" id="KAG0251950.1"/>
    </source>
</evidence>
<evidence type="ECO:0000313" key="3">
    <source>
        <dbReference type="Proteomes" id="UP000726737"/>
    </source>
</evidence>
<accession>A0A9P6PQK7</accession>
<dbReference type="Proteomes" id="UP000726737">
    <property type="component" value="Unassembled WGS sequence"/>
</dbReference>
<comment type="caution">
    <text evidence="2">The sequence shown here is derived from an EMBL/GenBank/DDBJ whole genome shotgun (WGS) entry which is preliminary data.</text>
</comment>
<dbReference type="InterPro" id="IPR050177">
    <property type="entry name" value="Lipid_A_modif_metabolic_enz"/>
</dbReference>
<dbReference type="SUPFAM" id="SSF51735">
    <property type="entry name" value="NAD(P)-binding Rossmann-fold domains"/>
    <property type="match status" value="1"/>
</dbReference>
<dbReference type="PANTHER" id="PTHR43245">
    <property type="entry name" value="BIFUNCTIONAL POLYMYXIN RESISTANCE PROTEIN ARNA"/>
    <property type="match status" value="1"/>
</dbReference>
<organism evidence="2 3">
    <name type="scientific">Mortierella polycephala</name>
    <dbReference type="NCBI Taxonomy" id="41804"/>
    <lineage>
        <taxon>Eukaryota</taxon>
        <taxon>Fungi</taxon>
        <taxon>Fungi incertae sedis</taxon>
        <taxon>Mucoromycota</taxon>
        <taxon>Mortierellomycotina</taxon>
        <taxon>Mortierellomycetes</taxon>
        <taxon>Mortierellales</taxon>
        <taxon>Mortierellaceae</taxon>
        <taxon>Mortierella</taxon>
    </lineage>
</organism>
<dbReference type="OrthoDB" id="16464at2759"/>